<keyword evidence="2 7" id="KW-0067">ATP-binding</keyword>
<dbReference type="InterPro" id="IPR003439">
    <property type="entry name" value="ABC_transporter-like_ATP-bd"/>
</dbReference>
<dbReference type="InterPro" id="IPR027417">
    <property type="entry name" value="P-loop_NTPase"/>
</dbReference>
<dbReference type="InterPro" id="IPR003593">
    <property type="entry name" value="AAA+_ATPase"/>
</dbReference>
<feature type="domain" description="ABC transporter" evidence="5">
    <location>
        <begin position="331"/>
        <end position="544"/>
    </location>
</feature>
<feature type="region of interest" description="Disordered" evidence="4">
    <location>
        <begin position="286"/>
        <end position="310"/>
    </location>
</feature>
<dbReference type="NCBIfam" id="NF000355">
    <property type="entry name" value="ribo_prot_ABC_F"/>
    <property type="match status" value="1"/>
</dbReference>
<dbReference type="Pfam" id="PF12848">
    <property type="entry name" value="ABC_tran_Xtn"/>
    <property type="match status" value="1"/>
</dbReference>
<dbReference type="SMART" id="SM00382">
    <property type="entry name" value="AAA"/>
    <property type="match status" value="2"/>
</dbReference>
<dbReference type="CDD" id="cd03221">
    <property type="entry name" value="ABCF_EF-3"/>
    <property type="match status" value="2"/>
</dbReference>
<evidence type="ECO:0000256" key="1">
    <source>
        <dbReference type="ARBA" id="ARBA00022741"/>
    </source>
</evidence>
<dbReference type="Proteomes" id="UP001219901">
    <property type="component" value="Chromosome"/>
</dbReference>
<dbReference type="AlphaFoldDB" id="A0AAJ5ZHR2"/>
<evidence type="ECO:0000256" key="3">
    <source>
        <dbReference type="SAM" id="Coils"/>
    </source>
</evidence>
<feature type="compositionally biased region" description="Basic and acidic residues" evidence="4">
    <location>
        <begin position="298"/>
        <end position="310"/>
    </location>
</feature>
<feature type="compositionally biased region" description="Basic residues" evidence="4">
    <location>
        <begin position="286"/>
        <end position="297"/>
    </location>
</feature>
<dbReference type="FunFam" id="3.40.50.300:FF:000011">
    <property type="entry name" value="Putative ABC transporter ATP-binding component"/>
    <property type="match status" value="1"/>
</dbReference>
<protein>
    <submittedName>
        <fullName evidence="7">ATP-binding cassette domain-containing protein</fullName>
    </submittedName>
</protein>
<sequence length="626" mass="69664">MLVANLNNVHAQYGSQKVLKGVTFEINSEDRLGLIGPNGSGKTTMLKILLGEDVPSEGAVHISTGVRIGYVPQYLEGGDDELVMDWLVAEYVALENELRRTEEAMAVASPDELDDAMEAYQQARDKYDAADADHRPDDAQKVLDSLGLGGKEDQLIGTLSGGEKNVLTLALALMNEPDFLILDEPGNHLDFQGLAWLEEFLISFKGAVLIVSHNRHTLDRVATGILTLEDGKVSRYVGGYSDYRATRLRELIAQQADYAANQKRLAQLEALVKRLELTARAKASKKAGKRLRSRKSQLAREQDQAVEKPTSDVSAIGAEFRGGRTQANIVLQVRGYSKRFNDNSLLENVNLDLTSGERVAIIGPNGSGKTSMLRDIIELGDWNNEVIRIGPSIRTGYAAQQQEVLDGDRTLLEAMKSSPPESNDTVAFALLRNFLFTRGDLEKKVANLSGGERNRLQLATLMKLKPNFLILDEPTNHMDIPAREAIEEALYDFEGSILVVSHDRYFLDKIVDRVVELEDRDLVSFDGNFSEYWQANQKSVTIASGRVSTRGADRKKGRIERAELRADVALLEKRIEEAEAEKLELEESLSEAFEKKDLRAGKKLNQRLVRNTSLLEHLYDQWAVKA</sequence>
<dbReference type="GO" id="GO:0005524">
    <property type="term" value="F:ATP binding"/>
    <property type="evidence" value="ECO:0007669"/>
    <property type="project" value="UniProtKB-KW"/>
</dbReference>
<reference evidence="8" key="3">
    <citation type="submission" date="2023-06" db="EMBL/GenBank/DDBJ databases">
        <title>Pangenomics reveal diversification of enzyme families and niche specialization in globally abundant SAR202 bacteria.</title>
        <authorList>
            <person name="Saw J.H.W."/>
        </authorList>
    </citation>
    <scope>NUCLEOTIDE SEQUENCE [LARGE SCALE GENOMIC DNA]</scope>
    <source>
        <strain evidence="8">JH1073</strain>
    </source>
</reference>
<evidence type="ECO:0000313" key="6">
    <source>
        <dbReference type="EMBL" id="MDG0866925.1"/>
    </source>
</evidence>
<dbReference type="Gene3D" id="3.40.50.300">
    <property type="entry name" value="P-loop containing nucleotide triphosphate hydrolases"/>
    <property type="match status" value="2"/>
</dbReference>
<organism evidence="7 8">
    <name type="scientific">Candidatus Lucifugimonas marina</name>
    <dbReference type="NCBI Taxonomy" id="3038979"/>
    <lineage>
        <taxon>Bacteria</taxon>
        <taxon>Bacillati</taxon>
        <taxon>Chloroflexota</taxon>
        <taxon>Dehalococcoidia</taxon>
        <taxon>SAR202 cluster</taxon>
        <taxon>Candidatus Lucifugimonadales</taxon>
        <taxon>Candidatus Lucifugimonadaceae</taxon>
        <taxon>Candidatus Lucifugimonas</taxon>
    </lineage>
</organism>
<dbReference type="EMBL" id="WMBE01000002">
    <property type="protein sequence ID" value="MDG0866925.1"/>
    <property type="molecule type" value="Genomic_DNA"/>
</dbReference>
<dbReference type="PROSITE" id="PS50893">
    <property type="entry name" value="ABC_TRANSPORTER_2"/>
    <property type="match status" value="2"/>
</dbReference>
<dbReference type="InterPro" id="IPR051309">
    <property type="entry name" value="ABCF_ATPase"/>
</dbReference>
<dbReference type="PANTHER" id="PTHR42855:SF2">
    <property type="entry name" value="DRUG RESISTANCE ABC TRANSPORTER,ATP-BINDING PROTEIN"/>
    <property type="match status" value="1"/>
</dbReference>
<dbReference type="RefSeq" id="WP_342824780.1">
    <property type="nucleotide sequence ID" value="NZ_CP046146.1"/>
</dbReference>
<dbReference type="Pfam" id="PF00005">
    <property type="entry name" value="ABC_tran"/>
    <property type="match status" value="2"/>
</dbReference>
<feature type="domain" description="ABC transporter" evidence="5">
    <location>
        <begin position="4"/>
        <end position="255"/>
    </location>
</feature>
<proteinExistence type="predicted"/>
<reference evidence="7" key="2">
    <citation type="journal article" date="2023" name="Nat. Commun.">
        <title>Cultivation of marine bacteria of the SAR202 clade.</title>
        <authorList>
            <person name="Lim Y."/>
            <person name="Seo J.H."/>
            <person name="Giovannoni S.J."/>
            <person name="Kang I."/>
            <person name="Cho J.C."/>
        </authorList>
    </citation>
    <scope>NUCLEOTIDE SEQUENCE</scope>
    <source>
        <strain evidence="7">JH1073</strain>
    </source>
</reference>
<evidence type="ECO:0000259" key="5">
    <source>
        <dbReference type="PROSITE" id="PS50893"/>
    </source>
</evidence>
<feature type="coiled-coil region" evidence="3">
    <location>
        <begin position="559"/>
        <end position="595"/>
    </location>
</feature>
<evidence type="ECO:0000256" key="4">
    <source>
        <dbReference type="SAM" id="MobiDB-lite"/>
    </source>
</evidence>
<evidence type="ECO:0000313" key="9">
    <source>
        <dbReference type="Proteomes" id="UP001321249"/>
    </source>
</evidence>
<keyword evidence="8" id="KW-1185">Reference proteome</keyword>
<dbReference type="GO" id="GO:0016887">
    <property type="term" value="F:ATP hydrolysis activity"/>
    <property type="evidence" value="ECO:0007669"/>
    <property type="project" value="InterPro"/>
</dbReference>
<keyword evidence="1" id="KW-0547">Nucleotide-binding</keyword>
<gene>
    <name evidence="6" type="ORF">GKO46_07550</name>
    <name evidence="7" type="ORF">GKO48_01555</name>
</gene>
<evidence type="ECO:0000313" key="8">
    <source>
        <dbReference type="Proteomes" id="UP001219901"/>
    </source>
</evidence>
<dbReference type="PANTHER" id="PTHR42855">
    <property type="entry name" value="ABC TRANSPORTER ATP-BINDING SUBUNIT"/>
    <property type="match status" value="1"/>
</dbReference>
<reference evidence="8 9" key="1">
    <citation type="submission" date="2019-11" db="EMBL/GenBank/DDBJ databases">
        <authorList>
            <person name="Cho J.-C."/>
        </authorList>
    </citation>
    <scope>NUCLEOTIDE SEQUENCE [LARGE SCALE GENOMIC DNA]</scope>
    <source>
        <strain evidence="7 8">JH1073</strain>
        <strain evidence="6 9">JH702</strain>
    </source>
</reference>
<dbReference type="EMBL" id="CP046147">
    <property type="protein sequence ID" value="WFG38343.1"/>
    <property type="molecule type" value="Genomic_DNA"/>
</dbReference>
<accession>A0AAJ5ZHR2</accession>
<keyword evidence="3" id="KW-0175">Coiled coil</keyword>
<feature type="coiled-coil region" evidence="3">
    <location>
        <begin position="258"/>
        <end position="285"/>
    </location>
</feature>
<feature type="coiled-coil region" evidence="3">
    <location>
        <begin position="84"/>
        <end position="133"/>
    </location>
</feature>
<dbReference type="SUPFAM" id="SSF52540">
    <property type="entry name" value="P-loop containing nucleoside triphosphate hydrolases"/>
    <property type="match status" value="2"/>
</dbReference>
<name>A0AAJ5ZHR2_9CHLR</name>
<evidence type="ECO:0000256" key="2">
    <source>
        <dbReference type="ARBA" id="ARBA00022840"/>
    </source>
</evidence>
<dbReference type="PROSITE" id="PS00211">
    <property type="entry name" value="ABC_TRANSPORTER_1"/>
    <property type="match status" value="2"/>
</dbReference>
<evidence type="ECO:0000313" key="7">
    <source>
        <dbReference type="EMBL" id="WFG38343.1"/>
    </source>
</evidence>
<dbReference type="InterPro" id="IPR017871">
    <property type="entry name" value="ABC_transporter-like_CS"/>
</dbReference>
<dbReference type="InterPro" id="IPR032781">
    <property type="entry name" value="ABC_tran_Xtn"/>
</dbReference>
<dbReference type="Proteomes" id="UP001321249">
    <property type="component" value="Unassembled WGS sequence"/>
</dbReference>